<accession>A0ABW2UFZ1</accession>
<reference evidence="7" key="1">
    <citation type="journal article" date="2019" name="Int. J. Syst. Evol. Microbiol.">
        <title>The Global Catalogue of Microorganisms (GCM) 10K type strain sequencing project: providing services to taxonomists for standard genome sequencing and annotation.</title>
        <authorList>
            <consortium name="The Broad Institute Genomics Platform"/>
            <consortium name="The Broad Institute Genome Sequencing Center for Infectious Disease"/>
            <person name="Wu L."/>
            <person name="Ma J."/>
        </authorList>
    </citation>
    <scope>NUCLEOTIDE SEQUENCE [LARGE SCALE GENOMIC DNA]</scope>
    <source>
        <strain evidence="7">CGMCC 1.12750</strain>
    </source>
</reference>
<dbReference type="SUPFAM" id="SSF46894">
    <property type="entry name" value="C-terminal effector domain of the bipartite response regulators"/>
    <property type="match status" value="1"/>
</dbReference>
<dbReference type="InterPro" id="IPR016032">
    <property type="entry name" value="Sig_transdc_resp-reg_C-effctor"/>
</dbReference>
<dbReference type="SMART" id="SM00421">
    <property type="entry name" value="HTH_LUXR"/>
    <property type="match status" value="1"/>
</dbReference>
<protein>
    <submittedName>
        <fullName evidence="6">Response regulator</fullName>
    </submittedName>
</protein>
<dbReference type="PANTHER" id="PTHR45566">
    <property type="entry name" value="HTH-TYPE TRANSCRIPTIONAL REGULATOR YHJB-RELATED"/>
    <property type="match status" value="1"/>
</dbReference>
<comment type="caution">
    <text evidence="6">The sequence shown here is derived from an EMBL/GenBank/DDBJ whole genome shotgun (WGS) entry which is preliminary data.</text>
</comment>
<dbReference type="EMBL" id="JBHTFQ010000002">
    <property type="protein sequence ID" value="MFC7703596.1"/>
    <property type="molecule type" value="Genomic_DNA"/>
</dbReference>
<evidence type="ECO:0000256" key="2">
    <source>
        <dbReference type="ARBA" id="ARBA00023125"/>
    </source>
</evidence>
<dbReference type="RefSeq" id="WP_377400182.1">
    <property type="nucleotide sequence ID" value="NZ_JBHTFQ010000002.1"/>
</dbReference>
<dbReference type="InterPro" id="IPR000792">
    <property type="entry name" value="Tscrpt_reg_LuxR_C"/>
</dbReference>
<dbReference type="CDD" id="cd17535">
    <property type="entry name" value="REC_NarL-like"/>
    <property type="match status" value="1"/>
</dbReference>
<evidence type="ECO:0000259" key="5">
    <source>
        <dbReference type="PROSITE" id="PS50110"/>
    </source>
</evidence>
<evidence type="ECO:0000259" key="4">
    <source>
        <dbReference type="PROSITE" id="PS50043"/>
    </source>
</evidence>
<organism evidence="6 7">
    <name type="scientific">Plastorhodobacter daqingensis</name>
    <dbReference type="NCBI Taxonomy" id="1387281"/>
    <lineage>
        <taxon>Bacteria</taxon>
        <taxon>Pseudomonadati</taxon>
        <taxon>Pseudomonadota</taxon>
        <taxon>Alphaproteobacteria</taxon>
        <taxon>Rhodobacterales</taxon>
        <taxon>Paracoccaceae</taxon>
        <taxon>Plastorhodobacter</taxon>
    </lineage>
</organism>
<dbReference type="PRINTS" id="PR00038">
    <property type="entry name" value="HTHLUXR"/>
</dbReference>
<dbReference type="InterPro" id="IPR001789">
    <property type="entry name" value="Sig_transdc_resp-reg_receiver"/>
</dbReference>
<dbReference type="PROSITE" id="PS50043">
    <property type="entry name" value="HTH_LUXR_2"/>
    <property type="match status" value="1"/>
</dbReference>
<evidence type="ECO:0000256" key="1">
    <source>
        <dbReference type="ARBA" id="ARBA00022553"/>
    </source>
</evidence>
<feature type="modified residue" description="4-aspartylphosphate" evidence="3">
    <location>
        <position position="60"/>
    </location>
</feature>
<evidence type="ECO:0000256" key="3">
    <source>
        <dbReference type="PROSITE-ProRule" id="PRU00169"/>
    </source>
</evidence>
<keyword evidence="1 3" id="KW-0597">Phosphoprotein</keyword>
<dbReference type="InterPro" id="IPR058245">
    <property type="entry name" value="NreC/VraR/RcsB-like_REC"/>
</dbReference>
<feature type="domain" description="HTH luxR-type" evidence="4">
    <location>
        <begin position="143"/>
        <end position="208"/>
    </location>
</feature>
<dbReference type="Pfam" id="PF00196">
    <property type="entry name" value="GerE"/>
    <property type="match status" value="1"/>
</dbReference>
<sequence length="210" mass="22638">MTAQPLPMSILLADDHEMVLDVMSLYLAGQPDMTVQTARDLEDALGQITTHGPYDMVLLDYHMPGMNGMEGLRRVITANAPGPVAILSGTATRRIVDEAMAEGAAGFVPKTMPARTLANVIRFIQSGEIYLPMSYLREDLPENAGSTTALSAKEKIVLGHLCEGKQNKEIALILGLSEVTIKMHVKSICKKLGANNRTHAVVIARDLGMG</sequence>
<dbReference type="PANTHER" id="PTHR45566:SF1">
    <property type="entry name" value="HTH-TYPE TRANSCRIPTIONAL REGULATOR YHJB-RELATED"/>
    <property type="match status" value="1"/>
</dbReference>
<feature type="domain" description="Response regulatory" evidence="5">
    <location>
        <begin position="9"/>
        <end position="125"/>
    </location>
</feature>
<evidence type="ECO:0000313" key="7">
    <source>
        <dbReference type="Proteomes" id="UP001596516"/>
    </source>
</evidence>
<evidence type="ECO:0000313" key="6">
    <source>
        <dbReference type="EMBL" id="MFC7703596.1"/>
    </source>
</evidence>
<dbReference type="Proteomes" id="UP001596516">
    <property type="component" value="Unassembled WGS sequence"/>
</dbReference>
<dbReference type="PROSITE" id="PS00622">
    <property type="entry name" value="HTH_LUXR_1"/>
    <property type="match status" value="1"/>
</dbReference>
<keyword evidence="2" id="KW-0238">DNA-binding</keyword>
<dbReference type="Gene3D" id="1.10.10.10">
    <property type="entry name" value="Winged helix-like DNA-binding domain superfamily/Winged helix DNA-binding domain"/>
    <property type="match status" value="1"/>
</dbReference>
<dbReference type="SUPFAM" id="SSF52172">
    <property type="entry name" value="CheY-like"/>
    <property type="match status" value="1"/>
</dbReference>
<dbReference type="SMART" id="SM00448">
    <property type="entry name" value="REC"/>
    <property type="match status" value="1"/>
</dbReference>
<keyword evidence="7" id="KW-1185">Reference proteome</keyword>
<gene>
    <name evidence="6" type="ORF">ACFQXB_05240</name>
</gene>
<name>A0ABW2UFZ1_9RHOB</name>
<dbReference type="InterPro" id="IPR011006">
    <property type="entry name" value="CheY-like_superfamily"/>
</dbReference>
<proteinExistence type="predicted"/>
<dbReference type="PROSITE" id="PS50110">
    <property type="entry name" value="RESPONSE_REGULATORY"/>
    <property type="match status" value="1"/>
</dbReference>
<dbReference type="InterPro" id="IPR051015">
    <property type="entry name" value="EvgA-like"/>
</dbReference>
<dbReference type="CDD" id="cd06170">
    <property type="entry name" value="LuxR_C_like"/>
    <property type="match status" value="1"/>
</dbReference>
<dbReference type="Pfam" id="PF00072">
    <property type="entry name" value="Response_reg"/>
    <property type="match status" value="1"/>
</dbReference>
<dbReference type="Gene3D" id="3.40.50.2300">
    <property type="match status" value="1"/>
</dbReference>
<dbReference type="InterPro" id="IPR036388">
    <property type="entry name" value="WH-like_DNA-bd_sf"/>
</dbReference>